<feature type="region of interest" description="Disordered" evidence="1">
    <location>
        <begin position="423"/>
        <end position="445"/>
    </location>
</feature>
<gene>
    <name evidence="2" type="ORF">CUREO_1602</name>
</gene>
<dbReference type="Proteomes" id="UP000063971">
    <property type="component" value="Chromosome"/>
</dbReference>
<feature type="compositionally biased region" description="Polar residues" evidence="1">
    <location>
        <begin position="58"/>
        <end position="73"/>
    </location>
</feature>
<feature type="region of interest" description="Disordered" evidence="1">
    <location>
        <begin position="233"/>
        <end position="255"/>
    </location>
</feature>
<evidence type="ECO:0000256" key="1">
    <source>
        <dbReference type="SAM" id="MobiDB-lite"/>
    </source>
</evidence>
<evidence type="ECO:0000313" key="3">
    <source>
        <dbReference type="Proteomes" id="UP000063971"/>
    </source>
</evidence>
<accession>A0AAU8U315</accession>
<dbReference type="EMBL" id="CP012195">
    <property type="protein sequence ID" value="AKT91408.1"/>
    <property type="molecule type" value="Genomic_DNA"/>
</dbReference>
<feature type="region of interest" description="Disordered" evidence="1">
    <location>
        <begin position="26"/>
        <end position="83"/>
    </location>
</feature>
<proteinExistence type="predicted"/>
<feature type="compositionally biased region" description="Basic and acidic residues" evidence="1">
    <location>
        <begin position="33"/>
        <end position="57"/>
    </location>
</feature>
<evidence type="ECO:0000313" key="2">
    <source>
        <dbReference type="EMBL" id="AKT91408.1"/>
    </source>
</evidence>
<sequence length="445" mass="52624">MADDLTQEQLAEWGYLAEQEMDMDISEAFQSHKPQEKIKKNEKQKSELEENEEKQKEIQTNLNKSDENLSQNAKEALNSLNEKEKIDEQIKQKQEEIIEFNGTKEKSEYLKNGLDKIEKDEFLKESLDILKEKEKIDEQIKEKEEQIKNNKKESTKIYEIYLYQDTGGDNYGEIEELKLKGSKQEIMKYYLENKKIENSRQDGYGNSRVTEFKIYDENGKNVTKEIKEEIKKEADKTEKISQEKQESEQIDWNKKADELELQQQKELEELKDKQSKLEANFNNAIDNLMNTNGVNGIISALQELDRSLEILQKQGKEESEVRSRQRQEKLELAFDSPKFKEAVGDLVKEVYSERKKVKSGINDIEKERSNYAKLRTTYEKEKNKGLDIKGYYKIKDMMETIDKETPNFKKAYPKMYKEVNQTLEKTKEKILDKTKNKENDRSREL</sequence>
<dbReference type="KEGG" id="cure:CUREO_1602"/>
<dbReference type="AlphaFoldDB" id="A0AAU8U315"/>
<protein>
    <submittedName>
        <fullName evidence="2">Uncharacterized protein</fullName>
    </submittedName>
</protein>
<dbReference type="RefSeq" id="WP_050335880.1">
    <property type="nucleotide sequence ID" value="NZ_CP012195.1"/>
</dbReference>
<feature type="compositionally biased region" description="Basic and acidic residues" evidence="1">
    <location>
        <begin position="424"/>
        <end position="445"/>
    </location>
</feature>
<reference evidence="2 3" key="1">
    <citation type="journal article" date="2015" name="Genome Announc.">
        <title>Complete Genome Sequence of the Campylobacter ureolyticus Clinical Isolate RIGS 9880.</title>
        <authorList>
            <person name="Miller W.G."/>
            <person name="Yee E."/>
            <person name="On S.L."/>
            <person name="Andersen L.P."/>
            <person name="Bono J.L."/>
        </authorList>
    </citation>
    <scope>NUCLEOTIDE SEQUENCE [LARGE SCALE GENOMIC DNA]</scope>
    <source>
        <strain evidence="2 3">RIGS 9880</strain>
    </source>
</reference>
<organism evidence="2 3">
    <name type="scientific">Campylobacter ureolyticus RIGS 9880</name>
    <dbReference type="NCBI Taxonomy" id="1032069"/>
    <lineage>
        <taxon>Bacteria</taxon>
        <taxon>Pseudomonadati</taxon>
        <taxon>Campylobacterota</taxon>
        <taxon>Epsilonproteobacteria</taxon>
        <taxon>Campylobacterales</taxon>
        <taxon>Campylobacteraceae</taxon>
        <taxon>Campylobacter</taxon>
    </lineage>
</organism>
<name>A0AAU8U315_9BACT</name>